<reference evidence="3" key="1">
    <citation type="submission" date="2022-06" db="EMBL/GenBank/DDBJ databases">
        <title>Sequencing the genomes of 1000 actinobacteria strains.</title>
        <authorList>
            <person name="Klenk H.-P."/>
        </authorList>
    </citation>
    <scope>NUCLEOTIDE SEQUENCE</scope>
    <source>
        <strain evidence="3">DSM 46694</strain>
    </source>
</reference>
<proteinExistence type="predicted"/>
<protein>
    <submittedName>
        <fullName evidence="3">Uncharacterized protein</fullName>
    </submittedName>
</protein>
<evidence type="ECO:0000256" key="1">
    <source>
        <dbReference type="SAM" id="MobiDB-lite"/>
    </source>
</evidence>
<feature type="compositionally biased region" description="Polar residues" evidence="1">
    <location>
        <begin position="29"/>
        <end position="48"/>
    </location>
</feature>
<evidence type="ECO:0000313" key="4">
    <source>
        <dbReference type="Proteomes" id="UP001139648"/>
    </source>
</evidence>
<sequence>MKRVLMGTIAAMLLTGGIAAAIAAPASADTVQTTGDSPVSVSPDNRDM</sequence>
<name>A0A9X2GEG1_9ACTN</name>
<keyword evidence="4" id="KW-1185">Reference proteome</keyword>
<comment type="caution">
    <text evidence="3">The sequence shown here is derived from an EMBL/GenBank/DDBJ whole genome shotgun (WGS) entry which is preliminary data.</text>
</comment>
<keyword evidence="2" id="KW-0732">Signal</keyword>
<dbReference type="RefSeq" id="WP_253739674.1">
    <property type="nucleotide sequence ID" value="NZ_BAABKA010000052.1"/>
</dbReference>
<evidence type="ECO:0000313" key="3">
    <source>
        <dbReference type="EMBL" id="MCP2353223.1"/>
    </source>
</evidence>
<evidence type="ECO:0000256" key="2">
    <source>
        <dbReference type="SAM" id="SignalP"/>
    </source>
</evidence>
<gene>
    <name evidence="3" type="ORF">HD597_000243</name>
</gene>
<dbReference type="Proteomes" id="UP001139648">
    <property type="component" value="Unassembled WGS sequence"/>
</dbReference>
<feature type="region of interest" description="Disordered" evidence="1">
    <location>
        <begin position="27"/>
        <end position="48"/>
    </location>
</feature>
<feature type="signal peptide" evidence="2">
    <location>
        <begin position="1"/>
        <end position="28"/>
    </location>
</feature>
<feature type="chain" id="PRO_5040999111" evidence="2">
    <location>
        <begin position="29"/>
        <end position="48"/>
    </location>
</feature>
<dbReference type="AlphaFoldDB" id="A0A9X2GEG1"/>
<accession>A0A9X2GEG1</accession>
<dbReference type="EMBL" id="JAMZEB010000001">
    <property type="protein sequence ID" value="MCP2353223.1"/>
    <property type="molecule type" value="Genomic_DNA"/>
</dbReference>
<organism evidence="3 4">
    <name type="scientific">Nonomuraea thailandensis</name>
    <dbReference type="NCBI Taxonomy" id="1188745"/>
    <lineage>
        <taxon>Bacteria</taxon>
        <taxon>Bacillati</taxon>
        <taxon>Actinomycetota</taxon>
        <taxon>Actinomycetes</taxon>
        <taxon>Streptosporangiales</taxon>
        <taxon>Streptosporangiaceae</taxon>
        <taxon>Nonomuraea</taxon>
    </lineage>
</organism>